<evidence type="ECO:0000313" key="2">
    <source>
        <dbReference type="Proteomes" id="UP000271241"/>
    </source>
</evidence>
<gene>
    <name evidence="1" type="ORF">THASP1DRAFT_31913</name>
</gene>
<proteinExistence type="predicted"/>
<keyword evidence="2" id="KW-1185">Reference proteome</keyword>
<accession>A0A4P9XKD8</accession>
<evidence type="ECO:0000313" key="1">
    <source>
        <dbReference type="EMBL" id="RKP06263.1"/>
    </source>
</evidence>
<sequence>MKYIKFVLAQAVATIAAVAISVQAIALDSRYDEVLRDPVQHLFGNGFYSISENMGATWELVGSVNRDNSPTGPTWEFLNRPAEYHHFRDGCHLISHDVGVTWHFFRCEADPFTRQRELDQGWGLDMPQAIEDDEHGNTRVSCDGGVTWTWTELRRVR</sequence>
<name>A0A4P9XKD8_9FUNG</name>
<dbReference type="Proteomes" id="UP000271241">
    <property type="component" value="Unassembled WGS sequence"/>
</dbReference>
<organism evidence="1 2">
    <name type="scientific">Thamnocephalis sphaerospora</name>
    <dbReference type="NCBI Taxonomy" id="78915"/>
    <lineage>
        <taxon>Eukaryota</taxon>
        <taxon>Fungi</taxon>
        <taxon>Fungi incertae sedis</taxon>
        <taxon>Zoopagomycota</taxon>
        <taxon>Zoopagomycotina</taxon>
        <taxon>Zoopagomycetes</taxon>
        <taxon>Zoopagales</taxon>
        <taxon>Sigmoideomycetaceae</taxon>
        <taxon>Thamnocephalis</taxon>
    </lineage>
</organism>
<dbReference type="AlphaFoldDB" id="A0A4P9XKD8"/>
<reference evidence="2" key="1">
    <citation type="journal article" date="2018" name="Nat. Microbiol.">
        <title>Leveraging single-cell genomics to expand the fungal tree of life.</title>
        <authorList>
            <person name="Ahrendt S.R."/>
            <person name="Quandt C.A."/>
            <person name="Ciobanu D."/>
            <person name="Clum A."/>
            <person name="Salamov A."/>
            <person name="Andreopoulos B."/>
            <person name="Cheng J.F."/>
            <person name="Woyke T."/>
            <person name="Pelin A."/>
            <person name="Henrissat B."/>
            <person name="Reynolds N.K."/>
            <person name="Benny G.L."/>
            <person name="Smith M.E."/>
            <person name="James T.Y."/>
            <person name="Grigoriev I.V."/>
        </authorList>
    </citation>
    <scope>NUCLEOTIDE SEQUENCE [LARGE SCALE GENOMIC DNA]</scope>
    <source>
        <strain evidence="2">RSA 1356</strain>
    </source>
</reference>
<dbReference type="SUPFAM" id="SSF110296">
    <property type="entry name" value="Oligoxyloglucan reducing end-specific cellobiohydrolase"/>
    <property type="match status" value="1"/>
</dbReference>
<protein>
    <submittedName>
        <fullName evidence="1">Uncharacterized protein</fullName>
    </submittedName>
</protein>
<dbReference type="EMBL" id="KZ992919">
    <property type="protein sequence ID" value="RKP06263.1"/>
    <property type="molecule type" value="Genomic_DNA"/>
</dbReference>